<gene>
    <name evidence="1" type="ORF">BN1356_00964</name>
</gene>
<accession>A0A0E4CSJ6</accession>
<organism evidence="1 2">
    <name type="scientific">Streptococcus varani</name>
    <dbReference type="NCBI Taxonomy" id="1608583"/>
    <lineage>
        <taxon>Bacteria</taxon>
        <taxon>Bacillati</taxon>
        <taxon>Bacillota</taxon>
        <taxon>Bacilli</taxon>
        <taxon>Lactobacillales</taxon>
        <taxon>Streptococcaceae</taxon>
        <taxon>Streptococcus</taxon>
    </lineage>
</organism>
<proteinExistence type="predicted"/>
<dbReference type="STRING" id="1608583.BN1356_00964"/>
<dbReference type="OrthoDB" id="2361267at2"/>
<name>A0A0E4CSJ6_9STRE</name>
<dbReference type="Proteomes" id="UP000198604">
    <property type="component" value="Unassembled WGS sequence"/>
</dbReference>
<dbReference type="AlphaFoldDB" id="A0A0E4CSJ6"/>
<keyword evidence="2" id="KW-1185">Reference proteome</keyword>
<evidence type="ECO:0000313" key="2">
    <source>
        <dbReference type="Proteomes" id="UP000198604"/>
    </source>
</evidence>
<evidence type="ECO:0000313" key="1">
    <source>
        <dbReference type="EMBL" id="CQR24620.1"/>
    </source>
</evidence>
<dbReference type="RefSeq" id="WP_093650248.1">
    <property type="nucleotide sequence ID" value="NZ_CTEN01000002.1"/>
</dbReference>
<sequence>MYLDEFKQYLENYGRSYERFMQKAIDYQNTKNARRTPASKRWSDEKIEREAEKMWTGIIKNIYEKIKANGKFKKRFVHQEEIDDWIQFMNEHEILDSFSESVDELEFE</sequence>
<protein>
    <submittedName>
        <fullName evidence="1">Uncharacterized protein</fullName>
    </submittedName>
</protein>
<reference evidence="2" key="1">
    <citation type="submission" date="2015-03" db="EMBL/GenBank/DDBJ databases">
        <authorList>
            <person name="Urmite Genomes"/>
        </authorList>
    </citation>
    <scope>NUCLEOTIDE SEQUENCE [LARGE SCALE GENOMIC DNA]</scope>
    <source>
        <strain evidence="2">FF10</strain>
    </source>
</reference>
<dbReference type="EMBL" id="CTEN01000002">
    <property type="protein sequence ID" value="CQR24620.1"/>
    <property type="molecule type" value="Genomic_DNA"/>
</dbReference>